<keyword evidence="9 10" id="KW-0131">Cell cycle</keyword>
<dbReference type="PANTHER" id="PTHR47755">
    <property type="entry name" value="CELL DIVISION PROTEIN FTSX"/>
    <property type="match status" value="1"/>
</dbReference>
<dbReference type="InterPro" id="IPR003838">
    <property type="entry name" value="ABC3_permease_C"/>
</dbReference>
<evidence type="ECO:0000313" key="14">
    <source>
        <dbReference type="EMBL" id="WKN34319.1"/>
    </source>
</evidence>
<protein>
    <recommendedName>
        <fullName evidence="3 10">Cell division protein FtsX</fullName>
    </recommendedName>
</protein>
<evidence type="ECO:0000256" key="9">
    <source>
        <dbReference type="ARBA" id="ARBA00023306"/>
    </source>
</evidence>
<dbReference type="Pfam" id="PF18075">
    <property type="entry name" value="FtsX_ECD"/>
    <property type="match status" value="1"/>
</dbReference>
<keyword evidence="8 10" id="KW-0472">Membrane</keyword>
<keyword evidence="6 11" id="KW-0812">Transmembrane</keyword>
<evidence type="ECO:0000259" key="13">
    <source>
        <dbReference type="Pfam" id="PF18075"/>
    </source>
</evidence>
<dbReference type="InterPro" id="IPR040690">
    <property type="entry name" value="FtsX_ECD"/>
</dbReference>
<evidence type="ECO:0000256" key="1">
    <source>
        <dbReference type="ARBA" id="ARBA00004651"/>
    </source>
</evidence>
<name>A0AA49GNH4_9BACT</name>
<evidence type="ECO:0000256" key="6">
    <source>
        <dbReference type="ARBA" id="ARBA00022692"/>
    </source>
</evidence>
<evidence type="ECO:0000256" key="3">
    <source>
        <dbReference type="ARBA" id="ARBA00021907"/>
    </source>
</evidence>
<feature type="transmembrane region" description="Helical" evidence="11">
    <location>
        <begin position="17"/>
        <end position="43"/>
    </location>
</feature>
<sequence>MEVAEVKIRKKKKLGSYPYVSVVFSITLALFVIGLFGLLLIYANKLTQVIQENVEVQVFLNQTISSSDRLKIQKTLSSKEYIDPQEGEDPVFFISREEAAAEFIEETGEDFRQFLGENPLRDAFVIHVKPEYYDPTELKKIKLDIERMNGVFEVAYVESLIDAINRNVAKISLVLVGFALLLVIIVAILINNTIRLALFSQRFLIRSMQLVGATASFIQRPFLTRSLLHGILGGIFASGLLLAIMEYAQQQIEDLDQLQSLQEIIILLVALLIIGGVMGFVSTYRAVKKYMKMSLDQLY</sequence>
<organism evidence="14">
    <name type="scientific">Roseihalotalea indica</name>
    <dbReference type="NCBI Taxonomy" id="2867963"/>
    <lineage>
        <taxon>Bacteria</taxon>
        <taxon>Pseudomonadati</taxon>
        <taxon>Bacteroidota</taxon>
        <taxon>Cytophagia</taxon>
        <taxon>Cytophagales</taxon>
        <taxon>Catalimonadaceae</taxon>
        <taxon>Roseihalotalea</taxon>
    </lineage>
</organism>
<evidence type="ECO:0000256" key="11">
    <source>
        <dbReference type="SAM" id="Phobius"/>
    </source>
</evidence>
<keyword evidence="5 10" id="KW-0132">Cell division</keyword>
<evidence type="ECO:0000256" key="4">
    <source>
        <dbReference type="ARBA" id="ARBA00022475"/>
    </source>
</evidence>
<evidence type="ECO:0000256" key="5">
    <source>
        <dbReference type="ARBA" id="ARBA00022618"/>
    </source>
</evidence>
<dbReference type="GO" id="GO:0051301">
    <property type="term" value="P:cell division"/>
    <property type="evidence" value="ECO:0007669"/>
    <property type="project" value="UniProtKB-KW"/>
</dbReference>
<proteinExistence type="inferred from homology"/>
<dbReference type="Pfam" id="PF02687">
    <property type="entry name" value="FtsX"/>
    <property type="match status" value="1"/>
</dbReference>
<reference evidence="14" key="2">
    <citation type="journal article" date="2024" name="Antonie Van Leeuwenhoek">
        <title>Roseihalotalea indica gen. nov., sp. nov., a halophilic Bacteroidetes from mesopelagic Southwest Indian Ocean with higher carbohydrate metabolic potential.</title>
        <authorList>
            <person name="Chen B."/>
            <person name="Zhang M."/>
            <person name="Lin D."/>
            <person name="Ye J."/>
            <person name="Tang K."/>
        </authorList>
    </citation>
    <scope>NUCLEOTIDE SEQUENCE</scope>
    <source>
        <strain evidence="14">TK19036</strain>
    </source>
</reference>
<comment type="subcellular location">
    <subcellularLocation>
        <location evidence="1">Cell membrane</location>
        <topology evidence="1">Multi-pass membrane protein</topology>
    </subcellularLocation>
</comment>
<dbReference type="GO" id="GO:0005886">
    <property type="term" value="C:plasma membrane"/>
    <property type="evidence" value="ECO:0007669"/>
    <property type="project" value="UniProtKB-SubCell"/>
</dbReference>
<dbReference type="Gene3D" id="3.30.70.3040">
    <property type="match status" value="1"/>
</dbReference>
<feature type="transmembrane region" description="Helical" evidence="11">
    <location>
        <begin position="226"/>
        <end position="244"/>
    </location>
</feature>
<comment type="similarity">
    <text evidence="2 10">Belongs to the ABC-4 integral membrane protein family. FtsX subfamily.</text>
</comment>
<evidence type="ECO:0000259" key="12">
    <source>
        <dbReference type="Pfam" id="PF02687"/>
    </source>
</evidence>
<dbReference type="InterPro" id="IPR004513">
    <property type="entry name" value="FtsX"/>
</dbReference>
<dbReference type="AlphaFoldDB" id="A0AA49GNH4"/>
<feature type="transmembrane region" description="Helical" evidence="11">
    <location>
        <begin position="264"/>
        <end position="284"/>
    </location>
</feature>
<evidence type="ECO:0000256" key="2">
    <source>
        <dbReference type="ARBA" id="ARBA00007379"/>
    </source>
</evidence>
<feature type="transmembrane region" description="Helical" evidence="11">
    <location>
        <begin position="173"/>
        <end position="198"/>
    </location>
</feature>
<evidence type="ECO:0000256" key="10">
    <source>
        <dbReference type="PIRNR" id="PIRNR003097"/>
    </source>
</evidence>
<dbReference type="EMBL" id="CP120682">
    <property type="protein sequence ID" value="WKN34319.1"/>
    <property type="molecule type" value="Genomic_DNA"/>
</dbReference>
<accession>A0AA49GNH4</accession>
<dbReference type="PANTHER" id="PTHR47755:SF1">
    <property type="entry name" value="CELL DIVISION PROTEIN FTSX"/>
    <property type="match status" value="1"/>
</dbReference>
<gene>
    <name evidence="14" type="ORF">K4G66_18230</name>
</gene>
<feature type="domain" description="FtsX extracellular" evidence="13">
    <location>
        <begin position="54"/>
        <end position="154"/>
    </location>
</feature>
<keyword evidence="7 11" id="KW-1133">Transmembrane helix</keyword>
<dbReference type="PIRSF" id="PIRSF003097">
    <property type="entry name" value="FtsX"/>
    <property type="match status" value="1"/>
</dbReference>
<evidence type="ECO:0000256" key="8">
    <source>
        <dbReference type="ARBA" id="ARBA00023136"/>
    </source>
</evidence>
<keyword evidence="4 10" id="KW-1003">Cell membrane</keyword>
<feature type="domain" description="ABC3 transporter permease C-terminal" evidence="12">
    <location>
        <begin position="178"/>
        <end position="290"/>
    </location>
</feature>
<reference evidence="14" key="1">
    <citation type="journal article" date="2023" name="Comput. Struct. Biotechnol. J.">
        <title>Discovery of a novel marine Bacteroidetes with a rich repertoire of carbohydrate-active enzymes.</title>
        <authorList>
            <person name="Chen B."/>
            <person name="Liu G."/>
            <person name="Chen Q."/>
            <person name="Wang H."/>
            <person name="Liu L."/>
            <person name="Tang K."/>
        </authorList>
    </citation>
    <scope>NUCLEOTIDE SEQUENCE</scope>
    <source>
        <strain evidence="14">TK19036</strain>
    </source>
</reference>
<evidence type="ECO:0000256" key="7">
    <source>
        <dbReference type="ARBA" id="ARBA00022989"/>
    </source>
</evidence>